<gene>
    <name evidence="1" type="ORF">NCI01_08975</name>
</gene>
<reference evidence="1 2" key="1">
    <citation type="submission" date="2022-06" db="EMBL/GenBank/DDBJ databases">
        <authorList>
            <person name="So Y."/>
        </authorList>
    </citation>
    <scope>NUCLEOTIDE SEQUENCE [LARGE SCALE GENOMIC DNA]</scope>
    <source>
        <strain evidence="1 2">STR3</strain>
    </source>
</reference>
<sequence length="63" mass="7404">MTDLILIGYWQSEQKPLLPDPHRFVDQSWDRDERDLVTDYLRGGLPVVHMMGHSQCRMCSSQD</sequence>
<comment type="caution">
    <text evidence="1">The sequence shown here is derived from an EMBL/GenBank/DDBJ whole genome shotgun (WGS) entry which is preliminary data.</text>
</comment>
<protein>
    <recommendedName>
        <fullName evidence="3">DUF255 domain-containing protein</fullName>
    </recommendedName>
</protein>
<keyword evidence="2" id="KW-1185">Reference proteome</keyword>
<evidence type="ECO:0008006" key="3">
    <source>
        <dbReference type="Google" id="ProtNLM"/>
    </source>
</evidence>
<dbReference type="RefSeq" id="WP_254181133.1">
    <property type="nucleotide sequence ID" value="NZ_JANARS010000003.1"/>
</dbReference>
<name>A0ABT1KVY3_9ACTN</name>
<dbReference type="EMBL" id="JANARS010000003">
    <property type="protein sequence ID" value="MCP3421925.1"/>
    <property type="molecule type" value="Genomic_DNA"/>
</dbReference>
<evidence type="ECO:0000313" key="1">
    <source>
        <dbReference type="EMBL" id="MCP3421925.1"/>
    </source>
</evidence>
<accession>A0ABT1KVY3</accession>
<dbReference type="Proteomes" id="UP001204524">
    <property type="component" value="Unassembled WGS sequence"/>
</dbReference>
<organism evidence="1 2">
    <name type="scientific">Nocardioides pinisoli</name>
    <dbReference type="NCBI Taxonomy" id="2950279"/>
    <lineage>
        <taxon>Bacteria</taxon>
        <taxon>Bacillati</taxon>
        <taxon>Actinomycetota</taxon>
        <taxon>Actinomycetes</taxon>
        <taxon>Propionibacteriales</taxon>
        <taxon>Nocardioidaceae</taxon>
        <taxon>Nocardioides</taxon>
    </lineage>
</organism>
<proteinExistence type="predicted"/>
<evidence type="ECO:0000313" key="2">
    <source>
        <dbReference type="Proteomes" id="UP001204524"/>
    </source>
</evidence>